<dbReference type="Proteomes" id="UP000266482">
    <property type="component" value="Unassembled WGS sequence"/>
</dbReference>
<name>A0A3A1UMM2_9BACL</name>
<keyword evidence="2" id="KW-1185">Reference proteome</keyword>
<dbReference type="AlphaFoldDB" id="A0A3A1UMM2"/>
<evidence type="ECO:0000313" key="2">
    <source>
        <dbReference type="Proteomes" id="UP000266482"/>
    </source>
</evidence>
<gene>
    <name evidence="1" type="ORF">D3P08_22550</name>
</gene>
<comment type="caution">
    <text evidence="1">The sequence shown here is derived from an EMBL/GenBank/DDBJ whole genome shotgun (WGS) entry which is preliminary data.</text>
</comment>
<evidence type="ECO:0000313" key="1">
    <source>
        <dbReference type="EMBL" id="RIX49338.1"/>
    </source>
</evidence>
<accession>A0A3A1UMM2</accession>
<evidence type="ECO:0008006" key="3">
    <source>
        <dbReference type="Google" id="ProtNLM"/>
    </source>
</evidence>
<organism evidence="1 2">
    <name type="scientific">Paenibacillus nanensis</name>
    <dbReference type="NCBI Taxonomy" id="393251"/>
    <lineage>
        <taxon>Bacteria</taxon>
        <taxon>Bacillati</taxon>
        <taxon>Bacillota</taxon>
        <taxon>Bacilli</taxon>
        <taxon>Bacillales</taxon>
        <taxon>Paenibacillaceae</taxon>
        <taxon>Paenibacillus</taxon>
    </lineage>
</organism>
<dbReference type="EMBL" id="QXQA01000018">
    <property type="protein sequence ID" value="RIX49338.1"/>
    <property type="molecule type" value="Genomic_DNA"/>
</dbReference>
<reference evidence="1 2" key="1">
    <citation type="submission" date="2018-09" db="EMBL/GenBank/DDBJ databases">
        <title>Paenibacillus aracenensis nov. sp. isolated from a cave in southern Spain.</title>
        <authorList>
            <person name="Jurado V."/>
            <person name="Gutierrez-Patricio S."/>
            <person name="Gonzalez-Pimentel J.L."/>
            <person name="Miller A.Z."/>
            <person name="Laiz L."/>
            <person name="Saiz-Jimenez C."/>
        </authorList>
    </citation>
    <scope>NUCLEOTIDE SEQUENCE [LARGE SCALE GENOMIC DNA]</scope>
    <source>
        <strain evidence="1 2">DSM 22867</strain>
    </source>
</reference>
<proteinExistence type="predicted"/>
<protein>
    <recommendedName>
        <fullName evidence="3">Alpha glucuronidase N-terminal domain-containing protein</fullName>
    </recommendedName>
</protein>
<sequence>MGADIRVELLGQGRVLRFARDEWTRLYERAGEPLSVQRVVLGTREQLRQAEPGQSAAIAGPLETARFTDEFVISQQGHSVYLIGGCERAALYAVYRYAELALGLRWIFPGEQPARLEPAAGFDSPLHEAPRLERRGFVFETIDDVPFMQGMVDWLAKNKINELFFTFTLWDKIGSALRELIADRGLDVTLGGHSASFFLDRQQKEKAAQAADHPYTAKRQLDYTDVSWQHGLIRQAADFCRDVTNLKRISLWPEDIQHQQADSFLTHYTAFTERLDEGLRRAGLRLEVEHIAYNAGLAWDMLELGGQKPSERVETLYAYWGRDYRFGPDKSESVSDQRAYSALSDWLNRLRPVGRKLTVFEYYSDHFMLSPLFPMLGGRIAEDVNRYAELGVYGMTNLVVPCRVDGYGYQWNQVFNSYAFARALWKEPADEIMRQFAAFFAAELRPLIGSLYEQLEKEVTVLTSWNVPLFPARAVDPLKVASYAEEDKKQVIGQLDRIMELAERYLAMEEMNASPQLKQTLVHYASYARLMKEQWGSLPH</sequence>